<dbReference type="EMBL" id="CP031968">
    <property type="protein sequence ID" value="AXT45841.1"/>
    <property type="molecule type" value="Genomic_DNA"/>
</dbReference>
<reference evidence="1 2" key="1">
    <citation type="submission" date="2018-08" db="EMBL/GenBank/DDBJ databases">
        <title>Complete genome sequence of JP2-74.</title>
        <authorList>
            <person name="Wu L."/>
        </authorList>
    </citation>
    <scope>NUCLEOTIDE SEQUENCE [LARGE SCALE GENOMIC DNA]</scope>
    <source>
        <strain evidence="1 2">JP2-74</strain>
    </source>
</reference>
<proteinExistence type="predicted"/>
<evidence type="ECO:0000313" key="1">
    <source>
        <dbReference type="EMBL" id="AXT45841.1"/>
    </source>
</evidence>
<accession>A0AAD0RRP9</accession>
<keyword evidence="2" id="KW-1185">Reference proteome</keyword>
<dbReference type="Proteomes" id="UP000259465">
    <property type="component" value="Chromosome"/>
</dbReference>
<sequence length="81" mass="9032">MLMYHVHTPLSQWFSPCLALARGTLNRLVRAGLRKYSGLCAGAEVLDAIFRVVAAGLTRRLAVMTYRGAETWPMDREVTHG</sequence>
<organism evidence="1 2">
    <name type="scientific">Chromobacterium rhizoryzae</name>
    <dbReference type="NCBI Taxonomy" id="1778675"/>
    <lineage>
        <taxon>Bacteria</taxon>
        <taxon>Pseudomonadati</taxon>
        <taxon>Pseudomonadota</taxon>
        <taxon>Betaproteobacteria</taxon>
        <taxon>Neisseriales</taxon>
        <taxon>Chromobacteriaceae</taxon>
        <taxon>Chromobacterium</taxon>
    </lineage>
</organism>
<name>A0AAD0RRP9_9NEIS</name>
<evidence type="ECO:0000313" key="2">
    <source>
        <dbReference type="Proteomes" id="UP000259465"/>
    </source>
</evidence>
<dbReference type="AlphaFoldDB" id="A0AAD0RRP9"/>
<dbReference type="KEGG" id="crz:D1345_06445"/>
<gene>
    <name evidence="1" type="ORF">D1345_06445</name>
</gene>
<protein>
    <submittedName>
        <fullName evidence="1">Uncharacterized protein</fullName>
    </submittedName>
</protein>